<accession>A0ABM4UCK3</accession>
<evidence type="ECO:0000313" key="3">
    <source>
        <dbReference type="RefSeq" id="XP_071905013.1"/>
    </source>
</evidence>
<dbReference type="RefSeq" id="XP_071905014.1">
    <property type="nucleotide sequence ID" value="XM_072048913.1"/>
</dbReference>
<sequence length="424" mass="48364">MSNFIPEEIVTRILTRVPAKSLIRFRCVSKSWKSLISSPDFISLHTREAFLSKPTIPDDRMLVRCYSKPQRTELYSVHHDNEDSTVASEVKIDFPFRRLAQFYFRIVGFCNGLLCLSEDIFGYRNLIMLWNPSIRRKMILPVPRAVFENLGTYMFVVGFGYDVKNNDFKVVRIAYDQSRRGYKLPPIVEVFALGVGDWREIDVDLAQNWVIENFWTQAFVNGKVHWVAYRLNEEKENLIMVFDLSNEVFEELLLPDALAVECPINMCTSVCEDSIAVLNYDKRVGTGSCSIWLMTVYGDVKSWSKMYTVALEGELGKILSFRKDGNILLTASDGELYSYDPDPRLQEIKYIGILGTKDSFFVGRYTESLALLIEGEEELEGLPNAADSGSSEDGNGGEDCEVEKIELWKQSILVGFLKALLLAQ</sequence>
<evidence type="ECO:0000313" key="2">
    <source>
        <dbReference type="Proteomes" id="UP001652660"/>
    </source>
</evidence>
<dbReference type="InterPro" id="IPR036047">
    <property type="entry name" value="F-box-like_dom_sf"/>
</dbReference>
<proteinExistence type="predicted"/>
<dbReference type="Proteomes" id="UP001652660">
    <property type="component" value="Chromosome 5e"/>
</dbReference>
<evidence type="ECO:0000259" key="1">
    <source>
        <dbReference type="PROSITE" id="PS50181"/>
    </source>
</evidence>
<dbReference type="Gene3D" id="1.20.1280.50">
    <property type="match status" value="1"/>
</dbReference>
<dbReference type="CDD" id="cd22157">
    <property type="entry name" value="F-box_AtFBW1-like"/>
    <property type="match status" value="1"/>
</dbReference>
<dbReference type="PANTHER" id="PTHR31672:SF10">
    <property type="entry name" value="F-BOX DOMAIN-CONTAINING PROTEIN"/>
    <property type="match status" value="1"/>
</dbReference>
<dbReference type="PROSITE" id="PS50181">
    <property type="entry name" value="FBOX"/>
    <property type="match status" value="1"/>
</dbReference>
<dbReference type="Pfam" id="PF00646">
    <property type="entry name" value="F-box"/>
    <property type="match status" value="1"/>
</dbReference>
<dbReference type="SUPFAM" id="SSF81383">
    <property type="entry name" value="F-box domain"/>
    <property type="match status" value="1"/>
</dbReference>
<dbReference type="InterPro" id="IPR001810">
    <property type="entry name" value="F-box_dom"/>
</dbReference>
<dbReference type="RefSeq" id="XP_071905013.1">
    <property type="nucleotide sequence ID" value="XM_072048912.1"/>
</dbReference>
<feature type="domain" description="F-box" evidence="1">
    <location>
        <begin position="1"/>
        <end position="44"/>
    </location>
</feature>
<dbReference type="NCBIfam" id="TIGR01640">
    <property type="entry name" value="F_box_assoc_1"/>
    <property type="match status" value="1"/>
</dbReference>
<evidence type="ECO:0000313" key="4">
    <source>
        <dbReference type="RefSeq" id="XP_071905014.1"/>
    </source>
</evidence>
<protein>
    <submittedName>
        <fullName evidence="3 4">F-box/kelch-repeat protein At3g23880-like</fullName>
    </submittedName>
</protein>
<dbReference type="InterPro" id="IPR017451">
    <property type="entry name" value="F-box-assoc_interact_dom"/>
</dbReference>
<organism evidence="2 3">
    <name type="scientific">Coffea arabica</name>
    <name type="common">Arabian coffee</name>
    <dbReference type="NCBI Taxonomy" id="13443"/>
    <lineage>
        <taxon>Eukaryota</taxon>
        <taxon>Viridiplantae</taxon>
        <taxon>Streptophyta</taxon>
        <taxon>Embryophyta</taxon>
        <taxon>Tracheophyta</taxon>
        <taxon>Spermatophyta</taxon>
        <taxon>Magnoliopsida</taxon>
        <taxon>eudicotyledons</taxon>
        <taxon>Gunneridae</taxon>
        <taxon>Pentapetalae</taxon>
        <taxon>asterids</taxon>
        <taxon>lamiids</taxon>
        <taxon>Gentianales</taxon>
        <taxon>Rubiaceae</taxon>
        <taxon>Ixoroideae</taxon>
        <taxon>Gardenieae complex</taxon>
        <taxon>Bertiereae - Coffeeae clade</taxon>
        <taxon>Coffeeae</taxon>
        <taxon>Coffea</taxon>
    </lineage>
</organism>
<keyword evidence="2" id="KW-1185">Reference proteome</keyword>
<reference evidence="3 4" key="1">
    <citation type="submission" date="2025-05" db="UniProtKB">
        <authorList>
            <consortium name="RefSeq"/>
        </authorList>
    </citation>
    <scope>IDENTIFICATION</scope>
    <source>
        <tissue evidence="3 4">Leaves</tissue>
    </source>
</reference>
<dbReference type="PANTHER" id="PTHR31672">
    <property type="entry name" value="BNACNNG10540D PROTEIN"/>
    <property type="match status" value="1"/>
</dbReference>
<name>A0ABM4UCK3_COFAR</name>
<dbReference type="InterPro" id="IPR050796">
    <property type="entry name" value="SCF_F-box_component"/>
</dbReference>
<gene>
    <name evidence="3 4" type="primary">LOC113689031</name>
</gene>
<dbReference type="Pfam" id="PF07734">
    <property type="entry name" value="FBA_1"/>
    <property type="match status" value="1"/>
</dbReference>
<dbReference type="GeneID" id="113689031"/>
<dbReference type="InterPro" id="IPR006527">
    <property type="entry name" value="F-box-assoc_dom_typ1"/>
</dbReference>
<dbReference type="SMART" id="SM00256">
    <property type="entry name" value="FBOX"/>
    <property type="match status" value="1"/>
</dbReference>